<organism evidence="11 12">
    <name type="scientific">Spermophilus dauricus</name>
    <name type="common">Daurian ground squirrel</name>
    <dbReference type="NCBI Taxonomy" id="99837"/>
    <lineage>
        <taxon>Eukaryota</taxon>
        <taxon>Metazoa</taxon>
        <taxon>Chordata</taxon>
        <taxon>Craniata</taxon>
        <taxon>Vertebrata</taxon>
        <taxon>Euteleostomi</taxon>
        <taxon>Mammalia</taxon>
        <taxon>Eutheria</taxon>
        <taxon>Euarchontoglires</taxon>
        <taxon>Glires</taxon>
        <taxon>Rodentia</taxon>
        <taxon>Sciuromorpha</taxon>
        <taxon>Sciuridae</taxon>
        <taxon>Xerinae</taxon>
        <taxon>Marmotini</taxon>
        <taxon>Spermophilus</taxon>
    </lineage>
</organism>
<feature type="domain" description="TGF-beta family profile" evidence="10">
    <location>
        <begin position="280"/>
        <end position="363"/>
    </location>
</feature>
<evidence type="ECO:0000256" key="8">
    <source>
        <dbReference type="RuleBase" id="RU000354"/>
    </source>
</evidence>
<comment type="subcellular location">
    <subcellularLocation>
        <location evidence="1">Secreted</location>
    </subcellularLocation>
</comment>
<accession>A0A8C9QBH2</accession>
<keyword evidence="12" id="KW-1185">Reference proteome</keyword>
<dbReference type="Proteomes" id="UP000694422">
    <property type="component" value="Unplaced"/>
</dbReference>
<proteinExistence type="inferred from homology"/>
<sequence length="363" mass="41538">YIHLMMVDIFYICQLSLASPLSRREPVTMQQLFPLLRELIEEAAGKQQREPQLQGHALQYMLELDQYRTIRATMVRLVKPLAGVAMGTLSLQTLDLPLTPKQEVYQLFRATMVYHQQLHLAHYHISRHVEPWASKSPNKDFPSGEKSSKPSLMCKAWTEMDTTQHIQETLWNHKSHRVLRLHFICQQQKGSEIPGIQWIGTSPLDTGFVLLYFNDTHKSGQKAELPSGPEEFLARESSLLRTVWQAGSIVSRVSDSSQEHYGSANNQSANNQCSLRPFKIIAPRHHNPNYCKGSCPWVLRYGLNSPNHAIIQNLISELLDKNVPWPSCVPYKYIPMSVLLIEETGNILYKEFADMIAQSCTCR</sequence>
<keyword evidence="5 8" id="KW-0339">Growth factor</keyword>
<evidence type="ECO:0000256" key="2">
    <source>
        <dbReference type="ARBA" id="ARBA00006656"/>
    </source>
</evidence>
<dbReference type="GO" id="GO:0008083">
    <property type="term" value="F:growth factor activity"/>
    <property type="evidence" value="ECO:0007669"/>
    <property type="project" value="UniProtKB-KW"/>
</dbReference>
<dbReference type="InterPro" id="IPR015615">
    <property type="entry name" value="TGF-beta-rel"/>
</dbReference>
<evidence type="ECO:0000256" key="4">
    <source>
        <dbReference type="ARBA" id="ARBA00022729"/>
    </source>
</evidence>
<feature type="signal peptide" evidence="9">
    <location>
        <begin position="1"/>
        <end position="18"/>
    </location>
</feature>
<dbReference type="PANTHER" id="PTHR11848:SF22">
    <property type="entry name" value="BONE MORPHOGENETIC PROTEIN 15"/>
    <property type="match status" value="1"/>
</dbReference>
<dbReference type="AlphaFoldDB" id="A0A8C9QBH2"/>
<dbReference type="GO" id="GO:0005125">
    <property type="term" value="F:cytokine activity"/>
    <property type="evidence" value="ECO:0007669"/>
    <property type="project" value="TreeGrafter"/>
</dbReference>
<dbReference type="PROSITE" id="PS51362">
    <property type="entry name" value="TGF_BETA_2"/>
    <property type="match status" value="1"/>
</dbReference>
<dbReference type="Ensembl" id="ENSSDAT00000021788.1">
    <property type="protein sequence ID" value="ENSSDAP00000019050.1"/>
    <property type="gene ID" value="ENSSDAG00000017356.1"/>
</dbReference>
<dbReference type="SUPFAM" id="SSF57501">
    <property type="entry name" value="Cystine-knot cytokines"/>
    <property type="match status" value="1"/>
</dbReference>
<evidence type="ECO:0000256" key="7">
    <source>
        <dbReference type="ARBA" id="ARBA00023180"/>
    </source>
</evidence>
<evidence type="ECO:0000256" key="3">
    <source>
        <dbReference type="ARBA" id="ARBA00022525"/>
    </source>
</evidence>
<dbReference type="Pfam" id="PF00019">
    <property type="entry name" value="TGF_beta"/>
    <property type="match status" value="1"/>
</dbReference>
<evidence type="ECO:0000313" key="11">
    <source>
        <dbReference type="Ensembl" id="ENSSDAP00000019050.1"/>
    </source>
</evidence>
<comment type="similarity">
    <text evidence="2 8">Belongs to the TGF-beta family.</text>
</comment>
<keyword evidence="3" id="KW-0964">Secreted</keyword>
<dbReference type="InterPro" id="IPR029034">
    <property type="entry name" value="Cystine-knot_cytokine"/>
</dbReference>
<name>A0A8C9QBH2_SPEDA</name>
<evidence type="ECO:0000259" key="10">
    <source>
        <dbReference type="PROSITE" id="PS51362"/>
    </source>
</evidence>
<protein>
    <recommendedName>
        <fullName evidence="10">TGF-beta family profile domain-containing protein</fullName>
    </recommendedName>
</protein>
<dbReference type="SMART" id="SM00204">
    <property type="entry name" value="TGFB"/>
    <property type="match status" value="1"/>
</dbReference>
<evidence type="ECO:0000313" key="12">
    <source>
        <dbReference type="Proteomes" id="UP000694422"/>
    </source>
</evidence>
<keyword evidence="4 9" id="KW-0732">Signal</keyword>
<dbReference type="FunFam" id="2.10.90.10:FF:000012">
    <property type="entry name" value="Growth/differentiation factor 9 (Predicted)"/>
    <property type="match status" value="1"/>
</dbReference>
<evidence type="ECO:0000256" key="5">
    <source>
        <dbReference type="ARBA" id="ARBA00023030"/>
    </source>
</evidence>
<reference evidence="11" key="1">
    <citation type="submission" date="2025-08" db="UniProtKB">
        <authorList>
            <consortium name="Ensembl"/>
        </authorList>
    </citation>
    <scope>IDENTIFICATION</scope>
</reference>
<dbReference type="InterPro" id="IPR001839">
    <property type="entry name" value="TGF-b_C"/>
</dbReference>
<keyword evidence="7" id="KW-0325">Glycoprotein</keyword>
<keyword evidence="6" id="KW-1015">Disulfide bond</keyword>
<dbReference type="Gene3D" id="2.10.90.10">
    <property type="entry name" value="Cystine-knot cytokines"/>
    <property type="match status" value="1"/>
</dbReference>
<evidence type="ECO:0000256" key="6">
    <source>
        <dbReference type="ARBA" id="ARBA00023157"/>
    </source>
</evidence>
<feature type="chain" id="PRO_5034399361" description="TGF-beta family profile domain-containing protein" evidence="9">
    <location>
        <begin position="19"/>
        <end position="363"/>
    </location>
</feature>
<dbReference type="GO" id="GO:0005615">
    <property type="term" value="C:extracellular space"/>
    <property type="evidence" value="ECO:0007669"/>
    <property type="project" value="TreeGrafter"/>
</dbReference>
<evidence type="ECO:0000256" key="1">
    <source>
        <dbReference type="ARBA" id="ARBA00004613"/>
    </source>
</evidence>
<dbReference type="PANTHER" id="PTHR11848">
    <property type="entry name" value="TGF-BETA FAMILY"/>
    <property type="match status" value="1"/>
</dbReference>
<reference evidence="11" key="2">
    <citation type="submission" date="2025-09" db="UniProtKB">
        <authorList>
            <consortium name="Ensembl"/>
        </authorList>
    </citation>
    <scope>IDENTIFICATION</scope>
</reference>
<evidence type="ECO:0000256" key="9">
    <source>
        <dbReference type="SAM" id="SignalP"/>
    </source>
</evidence>